<protein>
    <submittedName>
        <fullName evidence="2">Uncharacterized protein</fullName>
    </submittedName>
</protein>
<gene>
    <name evidence="2" type="ORF">L596_013437</name>
</gene>
<evidence type="ECO:0000256" key="1">
    <source>
        <dbReference type="SAM" id="Phobius"/>
    </source>
</evidence>
<dbReference type="AlphaFoldDB" id="A0A4U5P0T1"/>
<evidence type="ECO:0000313" key="3">
    <source>
        <dbReference type="Proteomes" id="UP000298663"/>
    </source>
</evidence>
<comment type="caution">
    <text evidence="2">The sequence shown here is derived from an EMBL/GenBank/DDBJ whole genome shotgun (WGS) entry which is preliminary data.</text>
</comment>
<keyword evidence="1" id="KW-0812">Transmembrane</keyword>
<keyword evidence="1" id="KW-1133">Transmembrane helix</keyword>
<feature type="transmembrane region" description="Helical" evidence="1">
    <location>
        <begin position="89"/>
        <end position="109"/>
    </location>
</feature>
<sequence length="262" mass="29823">MAALQKSILTVVISLYAKRSQTAENDSRSRHWRQLISVIIYATLPNLQVLATTLANVFALIISFIPIELRVPSNPVLVTSRIIVNVHRYGSYIRVPILTVSTFVAFASYRRVLFGQIFKDKIMRVTTVASNAYMSQERILAVIINAFMLNVQLVTKMCSFRHVNGEKEACVSKHRRQLLSVVIYATVPNFDLLLDVLFMCTSVGPFEMSNTEDSFNVVYDIMTDIERYKQYVRMPILAISTCAGFSDYRRLILLFIKSGQCK</sequence>
<keyword evidence="1" id="KW-0472">Membrane</keyword>
<name>A0A4U5P0T1_STECR</name>
<feature type="transmembrane region" description="Helical" evidence="1">
    <location>
        <begin position="38"/>
        <end position="69"/>
    </location>
</feature>
<accession>A0A4U5P0T1</accession>
<dbReference type="EMBL" id="AZBU02000003">
    <property type="protein sequence ID" value="TKR89311.1"/>
    <property type="molecule type" value="Genomic_DNA"/>
</dbReference>
<keyword evidence="3" id="KW-1185">Reference proteome</keyword>
<reference evidence="2 3" key="2">
    <citation type="journal article" date="2019" name="G3 (Bethesda)">
        <title>Hybrid Assembly of the Genome of the Entomopathogenic Nematode Steinernema carpocapsae Identifies the X-Chromosome.</title>
        <authorList>
            <person name="Serra L."/>
            <person name="Macchietto M."/>
            <person name="Macias-Munoz A."/>
            <person name="McGill C.J."/>
            <person name="Rodriguez I.M."/>
            <person name="Rodriguez B."/>
            <person name="Murad R."/>
            <person name="Mortazavi A."/>
        </authorList>
    </citation>
    <scope>NUCLEOTIDE SEQUENCE [LARGE SCALE GENOMIC DNA]</scope>
    <source>
        <strain evidence="2 3">ALL</strain>
    </source>
</reference>
<organism evidence="2 3">
    <name type="scientific">Steinernema carpocapsae</name>
    <name type="common">Entomopathogenic nematode</name>
    <dbReference type="NCBI Taxonomy" id="34508"/>
    <lineage>
        <taxon>Eukaryota</taxon>
        <taxon>Metazoa</taxon>
        <taxon>Ecdysozoa</taxon>
        <taxon>Nematoda</taxon>
        <taxon>Chromadorea</taxon>
        <taxon>Rhabditida</taxon>
        <taxon>Tylenchina</taxon>
        <taxon>Panagrolaimomorpha</taxon>
        <taxon>Strongyloidoidea</taxon>
        <taxon>Steinernematidae</taxon>
        <taxon>Steinernema</taxon>
    </lineage>
</organism>
<dbReference type="Proteomes" id="UP000298663">
    <property type="component" value="Unassembled WGS sequence"/>
</dbReference>
<proteinExistence type="predicted"/>
<evidence type="ECO:0000313" key="2">
    <source>
        <dbReference type="EMBL" id="TKR89311.1"/>
    </source>
</evidence>
<reference evidence="2 3" key="1">
    <citation type="journal article" date="2015" name="Genome Biol.">
        <title>Comparative genomics of Steinernema reveals deeply conserved gene regulatory networks.</title>
        <authorList>
            <person name="Dillman A.R."/>
            <person name="Macchietto M."/>
            <person name="Porter C.F."/>
            <person name="Rogers A."/>
            <person name="Williams B."/>
            <person name="Antoshechkin I."/>
            <person name="Lee M.M."/>
            <person name="Goodwin Z."/>
            <person name="Lu X."/>
            <person name="Lewis E.E."/>
            <person name="Goodrich-Blair H."/>
            <person name="Stock S.P."/>
            <person name="Adams B.J."/>
            <person name="Sternberg P.W."/>
            <person name="Mortazavi A."/>
        </authorList>
    </citation>
    <scope>NUCLEOTIDE SEQUENCE [LARGE SCALE GENOMIC DNA]</scope>
    <source>
        <strain evidence="2 3">ALL</strain>
    </source>
</reference>